<sequence length="787" mass="85683">MGDPGMSLAELIQAVRGARTQAAERELVQRECAQIRGALRAGDPRAGTSNLTKLLYIHLLGYPAHFGQMECFRHLSSSQFSKKRIGYLGAALLLDEKQDTHLLLTNTIKNDLLHHSPCVQGLALACLACLGSSGMCRDLVGEVQRLAGDTPGPMRRKAVVCAVHIVRKVPELADIFIPICDELLEQRNHGLLHATLLLITEMCERNPDVLSHFRKAVPQMVEILRDLEGSGFSPEHSIMGISNPFLQVRVLRLLRVLGQGKEEIAEAVSDALAQVATNTETQHNVGNAVLYEAVMTITRVRAAPGLRVLAVNILGRFLLSKDRNIRSVALTSLARLVPAEQGSLQRHRATVLACLRDPDPSVHRCALDLSLALVTAANVRTVTQELLGFLGSCPLVMKPPCASGLLLAAERFAPNKRWHIDTMLQVLTVAGSSVPDDAVSRLIQLIGGARELHPYIVRRLYAALANNISQQPLVQVATWCIGEYGDLLQGGSCEEAESMQVEEEQVLALMERVLQSHLTLPLTRAIALTALMKLSTRLQGDIDRIRCIISIYGSCHDLELQQRAVEYDALFRKYDHLRASVLEKMPQVEVMGPGKEEEVVEKAGPETPVPTPASSAHQDGTQVTNLLNLLGESPAAPPTPHSQPGPDTPEIASLLDLLGDVTVAVPHIPPLLVWKGAGLRLDFAFQRPPQDSDLLLITASASCTHPSHTTGFLLQAAVPKSLQVELEAPSGTTVPGPDGGPLTQRLRVRNPRKVPLRMRLRLAFTPPSGIPVQENLEINDFPVAAWQ</sequence>
<dbReference type="GO" id="GO:0030121">
    <property type="term" value="C:AP-1 adaptor complex"/>
    <property type="evidence" value="ECO:0007669"/>
    <property type="project" value="InterPro"/>
</dbReference>
<dbReference type="InterPro" id="IPR002553">
    <property type="entry name" value="Clathrin/coatomer_adapt-like_N"/>
</dbReference>
<dbReference type="SUPFAM" id="SSF48371">
    <property type="entry name" value="ARM repeat"/>
    <property type="match status" value="1"/>
</dbReference>
<keyword evidence="6 10" id="KW-0333">Golgi apparatus</keyword>
<evidence type="ECO:0000259" key="12">
    <source>
        <dbReference type="PROSITE" id="PS50180"/>
    </source>
</evidence>
<dbReference type="InterPro" id="IPR011989">
    <property type="entry name" value="ARM-like"/>
</dbReference>
<dbReference type="PIRSF" id="PIRSF037094">
    <property type="entry name" value="AP1_complex_gamma"/>
    <property type="match status" value="1"/>
</dbReference>
<accession>A0A8C8RVY2</accession>
<dbReference type="Ensembl" id="ENSPCET00000011665.1">
    <property type="protein sequence ID" value="ENSPCEP00000011296.1"/>
    <property type="gene ID" value="ENSPCEG00000008917.1"/>
</dbReference>
<dbReference type="Gene3D" id="2.60.40.1230">
    <property type="match status" value="1"/>
</dbReference>
<reference evidence="13" key="2">
    <citation type="submission" date="2025-09" db="UniProtKB">
        <authorList>
            <consortium name="Ensembl"/>
        </authorList>
    </citation>
    <scope>IDENTIFICATION</scope>
</reference>
<evidence type="ECO:0000256" key="9">
    <source>
        <dbReference type="ARBA" id="ARBA00029433"/>
    </source>
</evidence>
<dbReference type="SUPFAM" id="SSF49348">
    <property type="entry name" value="Clathrin adaptor appendage domain"/>
    <property type="match status" value="1"/>
</dbReference>
<name>A0A8C8RVY2_9SAUR</name>
<evidence type="ECO:0000256" key="11">
    <source>
        <dbReference type="SAM" id="MobiDB-lite"/>
    </source>
</evidence>
<proteinExistence type="inferred from homology"/>
<dbReference type="InterPro" id="IPR013041">
    <property type="entry name" value="Clathrin_app_Ig-like_sf"/>
</dbReference>
<feature type="domain" description="GAE" evidence="12">
    <location>
        <begin position="666"/>
        <end position="782"/>
    </location>
</feature>
<evidence type="ECO:0000256" key="5">
    <source>
        <dbReference type="ARBA" id="ARBA00022927"/>
    </source>
</evidence>
<feature type="compositionally biased region" description="Pro residues" evidence="11">
    <location>
        <begin position="635"/>
        <end position="647"/>
    </location>
</feature>
<dbReference type="PANTHER" id="PTHR22780">
    <property type="entry name" value="ADAPTIN, ALPHA/GAMMA/EPSILON"/>
    <property type="match status" value="1"/>
</dbReference>
<dbReference type="Pfam" id="PF01602">
    <property type="entry name" value="Adaptin_N"/>
    <property type="match status" value="1"/>
</dbReference>
<dbReference type="InterPro" id="IPR008153">
    <property type="entry name" value="GAE_dom"/>
</dbReference>
<evidence type="ECO:0000313" key="14">
    <source>
        <dbReference type="Proteomes" id="UP000694393"/>
    </source>
</evidence>
<keyword evidence="14" id="KW-1185">Reference proteome</keyword>
<evidence type="ECO:0000256" key="4">
    <source>
        <dbReference type="ARBA" id="ARBA00022448"/>
    </source>
</evidence>
<organism evidence="13 14">
    <name type="scientific">Pelusios castaneus</name>
    <name type="common">West African mud turtle</name>
    <dbReference type="NCBI Taxonomy" id="367368"/>
    <lineage>
        <taxon>Eukaryota</taxon>
        <taxon>Metazoa</taxon>
        <taxon>Chordata</taxon>
        <taxon>Craniata</taxon>
        <taxon>Vertebrata</taxon>
        <taxon>Euteleostomi</taxon>
        <taxon>Archelosauria</taxon>
        <taxon>Testudinata</taxon>
        <taxon>Testudines</taxon>
        <taxon>Pleurodira</taxon>
        <taxon>Pelomedusidae</taxon>
        <taxon>Pelusios</taxon>
    </lineage>
</organism>
<dbReference type="InterPro" id="IPR008152">
    <property type="entry name" value="Clathrin_a/b/g-adaptin_app_Ig"/>
</dbReference>
<dbReference type="PROSITE" id="PS50180">
    <property type="entry name" value="GAE"/>
    <property type="match status" value="1"/>
</dbReference>
<dbReference type="FunFam" id="1.25.10.10:FF:000030">
    <property type="entry name" value="AP-1 complex subunit gamma"/>
    <property type="match status" value="1"/>
</dbReference>
<feature type="region of interest" description="Disordered" evidence="11">
    <location>
        <begin position="630"/>
        <end position="649"/>
    </location>
</feature>
<dbReference type="SMART" id="SM00809">
    <property type="entry name" value="Alpha_adaptinC2"/>
    <property type="match status" value="1"/>
</dbReference>
<keyword evidence="4 10" id="KW-0813">Transport</keyword>
<dbReference type="GO" id="GO:0006886">
    <property type="term" value="P:intracellular protein transport"/>
    <property type="evidence" value="ECO:0007669"/>
    <property type="project" value="UniProtKB-UniRule"/>
</dbReference>
<comment type="subcellular location">
    <subcellularLocation>
        <location evidence="1">Cytoplasmic vesicle membrane</location>
    </subcellularLocation>
    <subcellularLocation>
        <location evidence="9">Endomembrane system</location>
        <topology evidence="9">Peripheral membrane protein</topology>
        <orientation evidence="9">Cytoplasmic side</orientation>
    </subcellularLocation>
    <subcellularLocation>
        <location evidence="2">Golgi apparatus</location>
    </subcellularLocation>
</comment>
<evidence type="ECO:0000256" key="7">
    <source>
        <dbReference type="ARBA" id="ARBA00023136"/>
    </source>
</evidence>
<dbReference type="Gene3D" id="1.25.10.10">
    <property type="entry name" value="Leucine-rich Repeat Variant"/>
    <property type="match status" value="1"/>
</dbReference>
<evidence type="ECO:0000256" key="10">
    <source>
        <dbReference type="PIRNR" id="PIRNR037094"/>
    </source>
</evidence>
<dbReference type="InterPro" id="IPR050840">
    <property type="entry name" value="Adaptor_Complx_Large_Subunit"/>
</dbReference>
<dbReference type="Pfam" id="PF02883">
    <property type="entry name" value="Alpha_adaptinC2"/>
    <property type="match status" value="1"/>
</dbReference>
<comment type="similarity">
    <text evidence="3 10">Belongs to the adaptor complexes large subunit family.</text>
</comment>
<evidence type="ECO:0000256" key="1">
    <source>
        <dbReference type="ARBA" id="ARBA00004156"/>
    </source>
</evidence>
<evidence type="ECO:0000256" key="8">
    <source>
        <dbReference type="ARBA" id="ARBA00023329"/>
    </source>
</evidence>
<keyword evidence="5 10" id="KW-0653">Protein transport</keyword>
<dbReference type="InterPro" id="IPR017107">
    <property type="entry name" value="AP1_complex_gsu"/>
</dbReference>
<dbReference type="GO" id="GO:0016192">
    <property type="term" value="P:vesicle-mediated transport"/>
    <property type="evidence" value="ECO:0007669"/>
    <property type="project" value="InterPro"/>
</dbReference>
<keyword evidence="7 10" id="KW-0472">Membrane</keyword>
<keyword evidence="8 10" id="KW-0968">Cytoplasmic vesicle</keyword>
<evidence type="ECO:0000256" key="2">
    <source>
        <dbReference type="ARBA" id="ARBA00004555"/>
    </source>
</evidence>
<dbReference type="InterPro" id="IPR016024">
    <property type="entry name" value="ARM-type_fold"/>
</dbReference>
<evidence type="ECO:0000256" key="3">
    <source>
        <dbReference type="ARBA" id="ARBA00006613"/>
    </source>
</evidence>
<evidence type="ECO:0000313" key="13">
    <source>
        <dbReference type="Ensembl" id="ENSPCEP00000011296.1"/>
    </source>
</evidence>
<dbReference type="AlphaFoldDB" id="A0A8C8RVY2"/>
<dbReference type="Proteomes" id="UP000694393">
    <property type="component" value="Unplaced"/>
</dbReference>
<evidence type="ECO:0000256" key="6">
    <source>
        <dbReference type="ARBA" id="ARBA00023034"/>
    </source>
</evidence>
<reference evidence="13" key="1">
    <citation type="submission" date="2025-08" db="UniProtKB">
        <authorList>
            <consortium name="Ensembl"/>
        </authorList>
    </citation>
    <scope>IDENTIFICATION</scope>
</reference>
<protein>
    <recommendedName>
        <fullName evidence="10">AP-1 complex subunit gamma</fullName>
    </recommendedName>
</protein>